<dbReference type="GeneID" id="20678051"/>
<name>W4JPB5_HETIT</name>
<dbReference type="RefSeq" id="XP_009553388.1">
    <property type="nucleotide sequence ID" value="XM_009555093.1"/>
</dbReference>
<dbReference type="InParanoid" id="W4JPB5"/>
<accession>W4JPB5</accession>
<reference evidence="2 3" key="1">
    <citation type="journal article" date="2012" name="New Phytol.">
        <title>Insight into trade-off between wood decay and parasitism from the genome of a fungal forest pathogen.</title>
        <authorList>
            <person name="Olson A."/>
            <person name="Aerts A."/>
            <person name="Asiegbu F."/>
            <person name="Belbahri L."/>
            <person name="Bouzid O."/>
            <person name="Broberg A."/>
            <person name="Canback B."/>
            <person name="Coutinho P.M."/>
            <person name="Cullen D."/>
            <person name="Dalman K."/>
            <person name="Deflorio G."/>
            <person name="van Diepen L.T."/>
            <person name="Dunand C."/>
            <person name="Duplessis S."/>
            <person name="Durling M."/>
            <person name="Gonthier P."/>
            <person name="Grimwood J."/>
            <person name="Fossdal C.G."/>
            <person name="Hansson D."/>
            <person name="Henrissat B."/>
            <person name="Hietala A."/>
            <person name="Himmelstrand K."/>
            <person name="Hoffmeister D."/>
            <person name="Hogberg N."/>
            <person name="James T.Y."/>
            <person name="Karlsson M."/>
            <person name="Kohler A."/>
            <person name="Kues U."/>
            <person name="Lee Y.H."/>
            <person name="Lin Y.C."/>
            <person name="Lind M."/>
            <person name="Lindquist E."/>
            <person name="Lombard V."/>
            <person name="Lucas S."/>
            <person name="Lunden K."/>
            <person name="Morin E."/>
            <person name="Murat C."/>
            <person name="Park J."/>
            <person name="Raffaello T."/>
            <person name="Rouze P."/>
            <person name="Salamov A."/>
            <person name="Schmutz J."/>
            <person name="Solheim H."/>
            <person name="Stahlberg J."/>
            <person name="Velez H."/>
            <person name="de Vries R.P."/>
            <person name="Wiebenga A."/>
            <person name="Woodward S."/>
            <person name="Yakovlev I."/>
            <person name="Garbelotto M."/>
            <person name="Martin F."/>
            <person name="Grigoriev I.V."/>
            <person name="Stenlid J."/>
        </authorList>
    </citation>
    <scope>NUCLEOTIDE SEQUENCE [LARGE SCALE GENOMIC DNA]</scope>
    <source>
        <strain evidence="2 3">TC 32-1</strain>
    </source>
</reference>
<gene>
    <name evidence="2" type="ORF">HETIRDRAFT_482734</name>
</gene>
<dbReference type="HOGENOM" id="CLU_132760_0_0_1"/>
<dbReference type="eggNOG" id="ENOG502SXNS">
    <property type="taxonomic scope" value="Eukaryota"/>
</dbReference>
<dbReference type="AlphaFoldDB" id="W4JPB5"/>
<sequence>MFAQITSDQSSAPSRVAHPLALSTSHVMPVDILTYRYKDKMVYVSAAETYEEALDFAQTVYPELQLVDRSRITFDIRVVTGSMMNNVQIGSMAWTQVVSNLTRFEVIDVEVAKPLPAPRTVIDPPPQYPMDEKARPSLDKEKDRLDPNAKSSRHSRSPSPTSSKWTSLFRTSSHT</sequence>
<keyword evidence="3" id="KW-1185">Reference proteome</keyword>
<evidence type="ECO:0000313" key="2">
    <source>
        <dbReference type="EMBL" id="ETW74925.1"/>
    </source>
</evidence>
<evidence type="ECO:0000256" key="1">
    <source>
        <dbReference type="SAM" id="MobiDB-lite"/>
    </source>
</evidence>
<protein>
    <submittedName>
        <fullName evidence="2">Uncharacterized protein</fullName>
    </submittedName>
</protein>
<feature type="region of interest" description="Disordered" evidence="1">
    <location>
        <begin position="116"/>
        <end position="175"/>
    </location>
</feature>
<feature type="compositionally biased region" description="Basic and acidic residues" evidence="1">
    <location>
        <begin position="130"/>
        <end position="147"/>
    </location>
</feature>
<dbReference type="KEGG" id="hir:HETIRDRAFT_482734"/>
<proteinExistence type="predicted"/>
<feature type="compositionally biased region" description="Low complexity" evidence="1">
    <location>
        <begin position="157"/>
        <end position="167"/>
    </location>
</feature>
<dbReference type="EMBL" id="KI925467">
    <property type="protein sequence ID" value="ETW74925.1"/>
    <property type="molecule type" value="Genomic_DNA"/>
</dbReference>
<dbReference type="Proteomes" id="UP000030671">
    <property type="component" value="Unassembled WGS sequence"/>
</dbReference>
<evidence type="ECO:0000313" key="3">
    <source>
        <dbReference type="Proteomes" id="UP000030671"/>
    </source>
</evidence>
<organism evidence="2 3">
    <name type="scientific">Heterobasidion irregulare (strain TC 32-1)</name>
    <dbReference type="NCBI Taxonomy" id="747525"/>
    <lineage>
        <taxon>Eukaryota</taxon>
        <taxon>Fungi</taxon>
        <taxon>Dikarya</taxon>
        <taxon>Basidiomycota</taxon>
        <taxon>Agaricomycotina</taxon>
        <taxon>Agaricomycetes</taxon>
        <taxon>Russulales</taxon>
        <taxon>Bondarzewiaceae</taxon>
        <taxon>Heterobasidion</taxon>
        <taxon>Heterobasidion annosum species complex</taxon>
    </lineage>
</organism>
<dbReference type="OrthoDB" id="3198848at2759"/>